<feature type="compositionally biased region" description="Polar residues" evidence="5">
    <location>
        <begin position="504"/>
        <end position="527"/>
    </location>
</feature>
<evidence type="ECO:0000256" key="4">
    <source>
        <dbReference type="PROSITE-ProRule" id="PRU00192"/>
    </source>
</evidence>
<evidence type="ECO:0000259" key="7">
    <source>
        <dbReference type="PROSITE" id="PS50853"/>
    </source>
</evidence>
<dbReference type="Pfam" id="PF25523">
    <property type="entry name" value="Ig_RIMBP2"/>
    <property type="match status" value="1"/>
</dbReference>
<keyword evidence="2 4" id="KW-0728">SH3 domain</keyword>
<dbReference type="FunFam" id="2.30.30.40:FF:000023">
    <property type="entry name" value="RIMS-binding protein 2 isoform F"/>
    <property type="match status" value="1"/>
</dbReference>
<dbReference type="PROSITE" id="PS50002">
    <property type="entry name" value="SH3"/>
    <property type="match status" value="2"/>
</dbReference>
<dbReference type="CDD" id="cd00063">
    <property type="entry name" value="FN3"/>
    <property type="match status" value="1"/>
</dbReference>
<evidence type="ECO:0000259" key="6">
    <source>
        <dbReference type="PROSITE" id="PS50002"/>
    </source>
</evidence>
<evidence type="ECO:0000256" key="1">
    <source>
        <dbReference type="ARBA" id="ARBA00010749"/>
    </source>
</evidence>
<dbReference type="InterPro" id="IPR001452">
    <property type="entry name" value="SH3_domain"/>
</dbReference>
<dbReference type="SUPFAM" id="SSF49265">
    <property type="entry name" value="Fibronectin type III"/>
    <property type="match status" value="2"/>
</dbReference>
<evidence type="ECO:0000256" key="5">
    <source>
        <dbReference type="SAM" id="MobiDB-lite"/>
    </source>
</evidence>
<reference evidence="9" key="1">
    <citation type="submission" date="2016-11" db="UniProtKB">
        <authorList>
            <consortium name="WormBaseParasite"/>
        </authorList>
    </citation>
    <scope>IDENTIFICATION</scope>
</reference>
<dbReference type="InterPro" id="IPR036028">
    <property type="entry name" value="SH3-like_dom_sf"/>
</dbReference>
<dbReference type="SUPFAM" id="SSF50044">
    <property type="entry name" value="SH3-domain"/>
    <property type="match status" value="2"/>
</dbReference>
<feature type="domain" description="Fibronectin type-III" evidence="7">
    <location>
        <begin position="173"/>
        <end position="260"/>
    </location>
</feature>
<dbReference type="CDD" id="cd12012">
    <property type="entry name" value="SH3_RIM-BP_2"/>
    <property type="match status" value="1"/>
</dbReference>
<dbReference type="InterPro" id="IPR036116">
    <property type="entry name" value="FN3_sf"/>
</dbReference>
<dbReference type="InterPro" id="IPR057884">
    <property type="entry name" value="FN3_RIM-BP1/2/3"/>
</dbReference>
<dbReference type="GO" id="GO:0045202">
    <property type="term" value="C:synapse"/>
    <property type="evidence" value="ECO:0007669"/>
    <property type="project" value="GOC"/>
</dbReference>
<dbReference type="AlphaFoldDB" id="A0A1I8IS73"/>
<feature type="region of interest" description="Disordered" evidence="5">
    <location>
        <begin position="477"/>
        <end position="560"/>
    </location>
</feature>
<evidence type="ECO:0000256" key="2">
    <source>
        <dbReference type="ARBA" id="ARBA00022443"/>
    </source>
</evidence>
<dbReference type="GO" id="GO:0007274">
    <property type="term" value="P:neuromuscular synaptic transmission"/>
    <property type="evidence" value="ECO:0007669"/>
    <property type="project" value="TreeGrafter"/>
</dbReference>
<dbReference type="Gene3D" id="2.60.40.10">
    <property type="entry name" value="Immunoglobulins"/>
    <property type="match status" value="2"/>
</dbReference>
<feature type="domain" description="SH3" evidence="6">
    <location>
        <begin position="649"/>
        <end position="717"/>
    </location>
</feature>
<sequence length="717" mass="76560">MNIDRKDTNIDQLTLKARLRELEKKSELQSLRHEELMLELEASKKKQKYATAETPGIHCPTRVPKAAALTMGTLLRAGLALLHLPVPAAAELLLQDMPCRTTLAKSGFAYTELSDGHHGYIPSNYSEPSGKPTLNQASAVASQARRPPLVLDEELARADATADATETGVPLAPPRQLTVERQLANSVLIGWLPPVGTQPAAYRVYVDGQFFFSVRAVDKTKALIEGADSRQRHRICVRAVASDGAASSRDLACTLVTGASSETSLAPTYLQVSHVTHASAKLLFVPASSSLGHVVLLNNREHSQCPPGVYKLQLAGLAADAPYRVCVRARAAVASSTAAASALLSASLDFRTGSRGRPDPPMDVTAEPGPQDGSLLLTWLPVGRRRVDTASGFPESNGCRVTGYAVYADCRHRVTECLDANSDHCLLASSSLPPGCTKLTVRTVGQAADGSGRTVESADSEPHCELAGKISVESARKRLTRNPSAPETATIRDSESEYDDEYLSGQQRGFPQRSSNNHRQQRVNVGDNTAPTPPPRPAVHRPNLAATTTTTAMTTVRASTGSGDGARIFVALFDYDPAVMSPNPDAAAVELAFKEGQLIKVWGSRDSDGFYRGECNSRIGLIPGNMISEVHMEAASGRLGSVGSTKPADGRTRMVALYDYDPKTLSPNADADVELSFNAGDVVLPLGPVDEDGFLLGELERDGSQGLVPSNFLQLMV</sequence>
<dbReference type="WBParaSite" id="maker-uti_cns_0015404-snap-gene-0.2-mRNA-1">
    <property type="protein sequence ID" value="maker-uti_cns_0015404-snap-gene-0.2-mRNA-1"/>
    <property type="gene ID" value="maker-uti_cns_0015404-snap-gene-0.2"/>
</dbReference>
<feature type="domain" description="SH3" evidence="6">
    <location>
        <begin position="564"/>
        <end position="632"/>
    </location>
</feature>
<evidence type="ECO:0000313" key="8">
    <source>
        <dbReference type="Proteomes" id="UP000095280"/>
    </source>
</evidence>
<dbReference type="InterPro" id="IPR003961">
    <property type="entry name" value="FN3_dom"/>
</dbReference>
<dbReference type="SMART" id="SM00326">
    <property type="entry name" value="SH3"/>
    <property type="match status" value="2"/>
</dbReference>
<evidence type="ECO:0000313" key="9">
    <source>
        <dbReference type="WBParaSite" id="maker-uti_cns_0015404-snap-gene-0.2-mRNA-1"/>
    </source>
</evidence>
<name>A0A1I8IS73_9PLAT</name>
<dbReference type="PANTHER" id="PTHR14234">
    <property type="entry name" value="RIM BINDING PROTEIN-RELATED"/>
    <property type="match status" value="1"/>
</dbReference>
<feature type="compositionally biased region" description="Low complexity" evidence="5">
    <location>
        <begin position="540"/>
        <end position="560"/>
    </location>
</feature>
<accession>A0A1I8IS73</accession>
<comment type="similarity">
    <text evidence="1">Belongs to the RIMBP family.</text>
</comment>
<keyword evidence="3" id="KW-0677">Repeat</keyword>
<keyword evidence="8" id="KW-1185">Reference proteome</keyword>
<organism evidence="8 9">
    <name type="scientific">Macrostomum lignano</name>
    <dbReference type="NCBI Taxonomy" id="282301"/>
    <lineage>
        <taxon>Eukaryota</taxon>
        <taxon>Metazoa</taxon>
        <taxon>Spiralia</taxon>
        <taxon>Lophotrochozoa</taxon>
        <taxon>Platyhelminthes</taxon>
        <taxon>Rhabditophora</taxon>
        <taxon>Macrostomorpha</taxon>
        <taxon>Macrostomida</taxon>
        <taxon>Macrostomidae</taxon>
        <taxon>Macrostomum</taxon>
    </lineage>
</organism>
<dbReference type="InterPro" id="IPR013783">
    <property type="entry name" value="Ig-like_fold"/>
</dbReference>
<protein>
    <submittedName>
        <fullName evidence="9">Fibronectin type-III domain-containing protein</fullName>
    </submittedName>
</protein>
<proteinExistence type="inferred from homology"/>
<dbReference type="InterPro" id="IPR035753">
    <property type="entry name" value="RIM-BP_SH3_2"/>
</dbReference>
<dbReference type="Pfam" id="PF14604">
    <property type="entry name" value="SH3_9"/>
    <property type="match status" value="1"/>
</dbReference>
<dbReference type="Gene3D" id="2.30.30.40">
    <property type="entry name" value="SH3 Domains"/>
    <property type="match status" value="2"/>
</dbReference>
<dbReference type="PROSITE" id="PS50853">
    <property type="entry name" value="FN3"/>
    <property type="match status" value="1"/>
</dbReference>
<dbReference type="PANTHER" id="PTHR14234:SF19">
    <property type="entry name" value="RIM-BINDING PROTEIN, ISOFORM F"/>
    <property type="match status" value="1"/>
</dbReference>
<dbReference type="FunFam" id="2.30.30.40:FF:000016">
    <property type="entry name" value="RIMS-binding protein 2 isoform X2"/>
    <property type="match status" value="1"/>
</dbReference>
<dbReference type="Proteomes" id="UP000095280">
    <property type="component" value="Unplaced"/>
</dbReference>
<dbReference type="Pfam" id="PF07653">
    <property type="entry name" value="SH3_2"/>
    <property type="match status" value="1"/>
</dbReference>
<dbReference type="SMART" id="SM00060">
    <property type="entry name" value="FN3"/>
    <property type="match status" value="3"/>
</dbReference>
<dbReference type="InterPro" id="IPR040325">
    <property type="entry name" value="RIMBP1/2/3"/>
</dbReference>
<evidence type="ECO:0000256" key="3">
    <source>
        <dbReference type="ARBA" id="ARBA00022737"/>
    </source>
</evidence>